<gene>
    <name evidence="18" type="ORF">PLO_410</name>
</gene>
<keyword evidence="10" id="KW-0521">NADP</keyword>
<comment type="subcellular location">
    <subcellularLocation>
        <location evidence="3">Cytoplasm</location>
    </subcellularLocation>
</comment>
<organism evidence="18">
    <name type="scientific">Paulinella longichromatophora</name>
    <dbReference type="NCBI Taxonomy" id="1708747"/>
    <lineage>
        <taxon>Eukaryota</taxon>
        <taxon>Sar</taxon>
        <taxon>Rhizaria</taxon>
        <taxon>Cercozoa</taxon>
        <taxon>Imbricatea</taxon>
        <taxon>Silicofilosea</taxon>
        <taxon>Euglyphida</taxon>
        <taxon>Paulinellidae</taxon>
        <taxon>Paulinella</taxon>
    </lineage>
</organism>
<dbReference type="Pfam" id="PF01565">
    <property type="entry name" value="FAD_binding_4"/>
    <property type="match status" value="1"/>
</dbReference>
<keyword evidence="12" id="KW-0573">Peptidoglycan synthesis</keyword>
<dbReference type="Gene3D" id="3.30.43.10">
    <property type="entry name" value="Uridine Diphospho-n-acetylenolpyruvylglucosamine Reductase, domain 2"/>
    <property type="match status" value="1"/>
</dbReference>
<dbReference type="InterPro" id="IPR016167">
    <property type="entry name" value="FAD-bd_PCMH_sub1"/>
</dbReference>
<evidence type="ECO:0000256" key="12">
    <source>
        <dbReference type="ARBA" id="ARBA00022984"/>
    </source>
</evidence>
<keyword evidence="15" id="KW-0961">Cell wall biogenesis/degradation</keyword>
<keyword evidence="14" id="KW-0131">Cell cycle</keyword>
<dbReference type="SUPFAM" id="SSF56194">
    <property type="entry name" value="Uridine diphospho-N-Acetylenolpyruvylglucosamine reductase, MurB, C-terminal domain"/>
    <property type="match status" value="1"/>
</dbReference>
<dbReference type="InterPro" id="IPR006094">
    <property type="entry name" value="Oxid_FAD_bind_N"/>
</dbReference>
<evidence type="ECO:0000256" key="1">
    <source>
        <dbReference type="ARBA" id="ARBA00001974"/>
    </source>
</evidence>
<dbReference type="GO" id="GO:0051301">
    <property type="term" value="P:cell division"/>
    <property type="evidence" value="ECO:0007669"/>
    <property type="project" value="UniProtKB-KW"/>
</dbReference>
<dbReference type="InterPro" id="IPR016166">
    <property type="entry name" value="FAD-bd_PCMH"/>
</dbReference>
<evidence type="ECO:0000256" key="3">
    <source>
        <dbReference type="ARBA" id="ARBA00004496"/>
    </source>
</evidence>
<evidence type="ECO:0000256" key="2">
    <source>
        <dbReference type="ARBA" id="ARBA00003921"/>
    </source>
</evidence>
<evidence type="ECO:0000256" key="10">
    <source>
        <dbReference type="ARBA" id="ARBA00022857"/>
    </source>
</evidence>
<protein>
    <recommendedName>
        <fullName evidence="5">UDP-N-acetylmuramate dehydrogenase</fullName>
        <ecNumber evidence="5">1.3.1.98</ecNumber>
    </recommendedName>
</protein>
<comment type="catalytic activity">
    <reaction evidence="16">
        <text>UDP-N-acetyl-alpha-D-muramate + NADP(+) = UDP-N-acetyl-3-O-(1-carboxyvinyl)-alpha-D-glucosamine + NADPH + H(+)</text>
        <dbReference type="Rhea" id="RHEA:12248"/>
        <dbReference type="ChEBI" id="CHEBI:15378"/>
        <dbReference type="ChEBI" id="CHEBI:57783"/>
        <dbReference type="ChEBI" id="CHEBI:58349"/>
        <dbReference type="ChEBI" id="CHEBI:68483"/>
        <dbReference type="ChEBI" id="CHEBI:70757"/>
        <dbReference type="EC" id="1.3.1.98"/>
    </reaction>
</comment>
<dbReference type="NCBIfam" id="TIGR00179">
    <property type="entry name" value="murB"/>
    <property type="match status" value="1"/>
</dbReference>
<evidence type="ECO:0000256" key="4">
    <source>
        <dbReference type="ARBA" id="ARBA00004752"/>
    </source>
</evidence>
<dbReference type="PROSITE" id="PS51387">
    <property type="entry name" value="FAD_PCMH"/>
    <property type="match status" value="1"/>
</dbReference>
<dbReference type="InterPro" id="IPR003170">
    <property type="entry name" value="MurB"/>
</dbReference>
<dbReference type="GO" id="GO:0008360">
    <property type="term" value="P:regulation of cell shape"/>
    <property type="evidence" value="ECO:0007669"/>
    <property type="project" value="UniProtKB-KW"/>
</dbReference>
<proteinExistence type="inferred from homology"/>
<dbReference type="InterPro" id="IPR011601">
    <property type="entry name" value="MurB_C"/>
</dbReference>
<geneLocation type="plastid" evidence="18"/>
<dbReference type="Gene3D" id="3.90.78.10">
    <property type="entry name" value="UDP-N-acetylenolpyruvoylglucosamine reductase, C-terminal domain"/>
    <property type="match status" value="1"/>
</dbReference>
<evidence type="ECO:0000256" key="13">
    <source>
        <dbReference type="ARBA" id="ARBA00023002"/>
    </source>
</evidence>
<evidence type="ECO:0000313" key="18">
    <source>
        <dbReference type="EMBL" id="AUG32406.1"/>
    </source>
</evidence>
<keyword evidence="6" id="KW-0963">Cytoplasm</keyword>
<evidence type="ECO:0000256" key="6">
    <source>
        <dbReference type="ARBA" id="ARBA00022490"/>
    </source>
</evidence>
<dbReference type="EMBL" id="MG264610">
    <property type="protein sequence ID" value="AUG32406.1"/>
    <property type="molecule type" value="Genomic_DNA"/>
</dbReference>
<keyword evidence="13" id="KW-0560">Oxidoreductase</keyword>
<evidence type="ECO:0000256" key="11">
    <source>
        <dbReference type="ARBA" id="ARBA00022960"/>
    </source>
</evidence>
<dbReference type="InterPro" id="IPR016169">
    <property type="entry name" value="FAD-bd_PCMH_sub2"/>
</dbReference>
<evidence type="ECO:0000256" key="7">
    <source>
        <dbReference type="ARBA" id="ARBA00022618"/>
    </source>
</evidence>
<comment type="pathway">
    <text evidence="4">Cell wall biogenesis; peptidoglycan biosynthesis.</text>
</comment>
<sequence length="323" mass="34991">MIRVVSYLKSRTTIPRGIISCMKDNLAKLKRNILLSDYSTWRIGGAADLFAEPTSSIQIASMACWAIQQGIPLHMLGAGSNVLISDISIEGLTLCTRRLQGIELDQSSGCIEAQAGEPIPSLVRKAGRAGLSGLEWAIGIPGTVGGAVVMNAGAHNSCIAENLTEVVVIDPHYSESPFTIHPKDLDFDYRYSSLQKESLIVLSARFHLNPGFHPQALLKSTNHNLLNRRETQPYKNPSCGSVFQNPDIQKVAILIEELGLKGTRVGGAQISMVHGNFIVNTGGATAQDVNTLTLLVQRQVQAIYNTVLHSEVKLIGNFPSMNH</sequence>
<dbReference type="HAMAP" id="MF_00037">
    <property type="entry name" value="MurB"/>
    <property type="match status" value="1"/>
</dbReference>
<evidence type="ECO:0000256" key="5">
    <source>
        <dbReference type="ARBA" id="ARBA00012518"/>
    </source>
</evidence>
<evidence type="ECO:0000259" key="17">
    <source>
        <dbReference type="PROSITE" id="PS51387"/>
    </source>
</evidence>
<dbReference type="GO" id="GO:0071949">
    <property type="term" value="F:FAD binding"/>
    <property type="evidence" value="ECO:0007669"/>
    <property type="project" value="InterPro"/>
</dbReference>
<dbReference type="PANTHER" id="PTHR21071">
    <property type="entry name" value="UDP-N-ACETYLENOLPYRUVOYLGLUCOSAMINE REDUCTASE"/>
    <property type="match status" value="1"/>
</dbReference>
<evidence type="ECO:0000256" key="16">
    <source>
        <dbReference type="ARBA" id="ARBA00048914"/>
    </source>
</evidence>
<dbReference type="Pfam" id="PF02873">
    <property type="entry name" value="MurB_C"/>
    <property type="match status" value="1"/>
</dbReference>
<dbReference type="PANTHER" id="PTHR21071:SF4">
    <property type="entry name" value="UDP-N-ACETYLENOLPYRUVOYLGLUCOSAMINE REDUCTASE"/>
    <property type="match status" value="1"/>
</dbReference>
<feature type="domain" description="FAD-binding PCMH-type" evidence="17">
    <location>
        <begin position="42"/>
        <end position="211"/>
    </location>
</feature>
<accession>A0A2H4ZPE0</accession>
<keyword evidence="18" id="KW-0934">Plastid</keyword>
<name>A0A2H4ZPE0_9EUKA</name>
<keyword evidence="8" id="KW-0285">Flavoprotein</keyword>
<evidence type="ECO:0000256" key="8">
    <source>
        <dbReference type="ARBA" id="ARBA00022630"/>
    </source>
</evidence>
<dbReference type="GO" id="GO:0005829">
    <property type="term" value="C:cytosol"/>
    <property type="evidence" value="ECO:0007669"/>
    <property type="project" value="TreeGrafter"/>
</dbReference>
<keyword evidence="9" id="KW-0274">FAD</keyword>
<dbReference type="Gene3D" id="3.30.465.10">
    <property type="match status" value="1"/>
</dbReference>
<comment type="cofactor">
    <cofactor evidence="1">
        <name>FAD</name>
        <dbReference type="ChEBI" id="CHEBI:57692"/>
    </cofactor>
</comment>
<dbReference type="GO" id="GO:0008762">
    <property type="term" value="F:UDP-N-acetylmuramate dehydrogenase activity"/>
    <property type="evidence" value="ECO:0007669"/>
    <property type="project" value="UniProtKB-EC"/>
</dbReference>
<dbReference type="InterPro" id="IPR036318">
    <property type="entry name" value="FAD-bd_PCMH-like_sf"/>
</dbReference>
<evidence type="ECO:0000256" key="14">
    <source>
        <dbReference type="ARBA" id="ARBA00023306"/>
    </source>
</evidence>
<keyword evidence="11" id="KW-0133">Cell shape</keyword>
<dbReference type="AlphaFoldDB" id="A0A2H4ZPE0"/>
<evidence type="ECO:0000256" key="15">
    <source>
        <dbReference type="ARBA" id="ARBA00023316"/>
    </source>
</evidence>
<comment type="function">
    <text evidence="2">Cell wall formation.</text>
</comment>
<dbReference type="UniPathway" id="UPA00219"/>
<dbReference type="GO" id="GO:0071555">
    <property type="term" value="P:cell wall organization"/>
    <property type="evidence" value="ECO:0007669"/>
    <property type="project" value="UniProtKB-KW"/>
</dbReference>
<evidence type="ECO:0000256" key="9">
    <source>
        <dbReference type="ARBA" id="ARBA00022827"/>
    </source>
</evidence>
<dbReference type="SUPFAM" id="SSF56176">
    <property type="entry name" value="FAD-binding/transporter-associated domain-like"/>
    <property type="match status" value="1"/>
</dbReference>
<keyword evidence="7" id="KW-0132">Cell division</keyword>
<dbReference type="InterPro" id="IPR036635">
    <property type="entry name" value="MurB_C_sf"/>
</dbReference>
<reference evidence="18" key="1">
    <citation type="submission" date="2017-10" db="EMBL/GenBank/DDBJ databases">
        <title>Paulinella longichromatophora chromatophore genome.</title>
        <authorList>
            <person name="Lhee D."/>
            <person name="Yoon H.S."/>
        </authorList>
    </citation>
    <scope>NUCLEOTIDE SEQUENCE</scope>
</reference>
<dbReference type="NCBIfam" id="NF010480">
    <property type="entry name" value="PRK13905.1"/>
    <property type="match status" value="1"/>
</dbReference>
<dbReference type="EC" id="1.3.1.98" evidence="5"/>